<comment type="caution">
    <text evidence="1">The sequence shown here is derived from an EMBL/GenBank/DDBJ whole genome shotgun (WGS) entry which is preliminary data.</text>
</comment>
<feature type="non-terminal residue" evidence="1">
    <location>
        <position position="54"/>
    </location>
</feature>
<dbReference type="EMBL" id="BARS01018975">
    <property type="protein sequence ID" value="GAF86542.1"/>
    <property type="molecule type" value="Genomic_DNA"/>
</dbReference>
<sequence>MDYNIITEQYLILNKPPGKRFPNRRIGLSTYMGKGELTDEINFSMWKKASWTLV</sequence>
<proteinExistence type="predicted"/>
<name>X0TEF6_9ZZZZ</name>
<dbReference type="AlphaFoldDB" id="X0TEF6"/>
<organism evidence="1">
    <name type="scientific">marine sediment metagenome</name>
    <dbReference type="NCBI Taxonomy" id="412755"/>
    <lineage>
        <taxon>unclassified sequences</taxon>
        <taxon>metagenomes</taxon>
        <taxon>ecological metagenomes</taxon>
    </lineage>
</organism>
<protein>
    <submittedName>
        <fullName evidence="1">Uncharacterized protein</fullName>
    </submittedName>
</protein>
<reference evidence="1" key="1">
    <citation type="journal article" date="2014" name="Front. Microbiol.">
        <title>High frequency of phylogenetically diverse reductive dehalogenase-homologous genes in deep subseafloor sedimentary metagenomes.</title>
        <authorList>
            <person name="Kawai M."/>
            <person name="Futagami T."/>
            <person name="Toyoda A."/>
            <person name="Takaki Y."/>
            <person name="Nishi S."/>
            <person name="Hori S."/>
            <person name="Arai W."/>
            <person name="Tsubouchi T."/>
            <person name="Morono Y."/>
            <person name="Uchiyama I."/>
            <person name="Ito T."/>
            <person name="Fujiyama A."/>
            <person name="Inagaki F."/>
            <person name="Takami H."/>
        </authorList>
    </citation>
    <scope>NUCLEOTIDE SEQUENCE</scope>
    <source>
        <strain evidence="1">Expedition CK06-06</strain>
    </source>
</reference>
<gene>
    <name evidence="1" type="ORF">S01H1_30803</name>
</gene>
<accession>X0TEF6</accession>
<evidence type="ECO:0000313" key="1">
    <source>
        <dbReference type="EMBL" id="GAF86542.1"/>
    </source>
</evidence>